<feature type="compositionally biased region" description="Acidic residues" evidence="1">
    <location>
        <begin position="348"/>
        <end position="357"/>
    </location>
</feature>
<reference evidence="2" key="1">
    <citation type="submission" date="2022-01" db="EMBL/GenBank/DDBJ databases">
        <authorList>
            <person name="King R."/>
        </authorList>
    </citation>
    <scope>NUCLEOTIDE SEQUENCE</scope>
</reference>
<proteinExistence type="predicted"/>
<dbReference type="AlphaFoldDB" id="A0A9N9XDM8"/>
<dbReference type="Proteomes" id="UP001153709">
    <property type="component" value="Chromosome 7"/>
</dbReference>
<sequence>MKYLGHIVRGEKYELLRNIMQGKIKGKRSVGRRKISWLHNLREWFGPTEQTDFNDTKYVIDGGFLLHRVKWRQGQTYADICSSYVSYVKSNYKSSAIVVFDGYPDEACGSTKRLERLRRAQRKQSAAISLTEMMVPTVSQHSFLANPKNKSRFISMLMEKLHDAKIHLKQAVEDADILIISTALEMAPSNEHVTVVGEDIDLLPAKGKVSQSLYNPHLAAEKILLDHILFLHAISGCDTTSALFNQGKLKFLKVLQKNKDLESVQQWLSGQATPNEQQKDPSEWGWQKTSSGLVPVPTTLDPAPNSILRYISCKCKKGCQRNCGCRKAGLHCSPICASCEELCNNVEPPEDSSDIDVEETKERGRGERLPTRTMEQSDSEPGPDAIEEPHYDAEEQAEPGLIVIEEPQPGPSKRQRFI</sequence>
<evidence type="ECO:0000313" key="2">
    <source>
        <dbReference type="EMBL" id="CAG9837407.1"/>
    </source>
</evidence>
<feature type="compositionally biased region" description="Basic and acidic residues" evidence="1">
    <location>
        <begin position="358"/>
        <end position="370"/>
    </location>
</feature>
<feature type="region of interest" description="Disordered" evidence="1">
    <location>
        <begin position="347"/>
        <end position="418"/>
    </location>
</feature>
<keyword evidence="3" id="KW-1185">Reference proteome</keyword>
<dbReference type="OrthoDB" id="6772503at2759"/>
<dbReference type="Gene3D" id="3.40.50.1010">
    <property type="entry name" value="5'-nuclease"/>
    <property type="match status" value="1"/>
</dbReference>
<accession>A0A9N9XDM8</accession>
<dbReference type="InterPro" id="IPR029060">
    <property type="entry name" value="PIN-like_dom_sf"/>
</dbReference>
<dbReference type="SUPFAM" id="SSF88723">
    <property type="entry name" value="PIN domain-like"/>
    <property type="match status" value="1"/>
</dbReference>
<dbReference type="EMBL" id="OU898282">
    <property type="protein sequence ID" value="CAG9837407.1"/>
    <property type="molecule type" value="Genomic_DNA"/>
</dbReference>
<evidence type="ECO:0000313" key="3">
    <source>
        <dbReference type="Proteomes" id="UP001153709"/>
    </source>
</evidence>
<name>A0A9N9XDM8_DIABA</name>
<gene>
    <name evidence="2" type="ORF">DIABBA_LOCUS10391</name>
</gene>
<protein>
    <recommendedName>
        <fullName evidence="4">Tesmin/TSO1-like CXC domain-containing protein</fullName>
    </recommendedName>
</protein>
<evidence type="ECO:0008006" key="4">
    <source>
        <dbReference type="Google" id="ProtNLM"/>
    </source>
</evidence>
<evidence type="ECO:0000256" key="1">
    <source>
        <dbReference type="SAM" id="MobiDB-lite"/>
    </source>
</evidence>
<organism evidence="2 3">
    <name type="scientific">Diabrotica balteata</name>
    <name type="common">Banded cucumber beetle</name>
    <dbReference type="NCBI Taxonomy" id="107213"/>
    <lineage>
        <taxon>Eukaryota</taxon>
        <taxon>Metazoa</taxon>
        <taxon>Ecdysozoa</taxon>
        <taxon>Arthropoda</taxon>
        <taxon>Hexapoda</taxon>
        <taxon>Insecta</taxon>
        <taxon>Pterygota</taxon>
        <taxon>Neoptera</taxon>
        <taxon>Endopterygota</taxon>
        <taxon>Coleoptera</taxon>
        <taxon>Polyphaga</taxon>
        <taxon>Cucujiformia</taxon>
        <taxon>Chrysomeloidea</taxon>
        <taxon>Chrysomelidae</taxon>
        <taxon>Galerucinae</taxon>
        <taxon>Diabroticina</taxon>
        <taxon>Diabroticites</taxon>
        <taxon>Diabrotica</taxon>
    </lineage>
</organism>